<feature type="region of interest" description="Disordered" evidence="1">
    <location>
        <begin position="1"/>
        <end position="24"/>
    </location>
</feature>
<protein>
    <recommendedName>
        <fullName evidence="4">Protein phosphatase inhibitor</fullName>
    </recommendedName>
</protein>
<reference evidence="2 3" key="1">
    <citation type="submission" date="2013-07" db="EMBL/GenBank/DDBJ databases">
        <authorList>
            <person name="Stoco P.H."/>
            <person name="Wagner G."/>
            <person name="Gerber A."/>
            <person name="Zaha A."/>
            <person name="Thompson C."/>
            <person name="Bartholomeu D.C."/>
            <person name="Luckemeyer D.D."/>
            <person name="Bahia D."/>
            <person name="Loreto E."/>
            <person name="Prestes E.B."/>
            <person name="Lima F.M."/>
            <person name="Rodrigues-Luiz G."/>
            <person name="Vallejo G.A."/>
            <person name="Filho J.F."/>
            <person name="Monteiro K.M."/>
            <person name="Tyler K.M."/>
            <person name="de Almeida L.G."/>
            <person name="Ortiz M.F."/>
            <person name="Siervo M.A."/>
            <person name="de Moraes M.H."/>
            <person name="Cunha O.L."/>
            <person name="Mendonca-Neto R."/>
            <person name="Silva R."/>
            <person name="Teixeira S.M."/>
            <person name="Murta S.M."/>
            <person name="Sincero T.C."/>
            <person name="Mendes T.A."/>
            <person name="Urmenyi T.P."/>
            <person name="Silva V.G."/>
            <person name="da Rocha W.D."/>
            <person name="Andersson B."/>
            <person name="Romanha A.J."/>
            <person name="Steindel M."/>
            <person name="de Vasconcelos A.T."/>
            <person name="Grisard E.C."/>
        </authorList>
    </citation>
    <scope>NUCLEOTIDE SEQUENCE [LARGE SCALE GENOMIC DNA]</scope>
    <source>
        <strain evidence="2 3">SC58</strain>
    </source>
</reference>
<gene>
    <name evidence="2" type="ORF">TRSC58_06283</name>
</gene>
<feature type="region of interest" description="Disordered" evidence="1">
    <location>
        <begin position="77"/>
        <end position="115"/>
    </location>
</feature>
<organism evidence="2 3">
    <name type="scientific">Trypanosoma rangeli SC58</name>
    <dbReference type="NCBI Taxonomy" id="429131"/>
    <lineage>
        <taxon>Eukaryota</taxon>
        <taxon>Discoba</taxon>
        <taxon>Euglenozoa</taxon>
        <taxon>Kinetoplastea</taxon>
        <taxon>Metakinetoplastina</taxon>
        <taxon>Trypanosomatida</taxon>
        <taxon>Trypanosomatidae</taxon>
        <taxon>Trypanosoma</taxon>
        <taxon>Herpetosoma</taxon>
    </lineage>
</organism>
<evidence type="ECO:0000256" key="1">
    <source>
        <dbReference type="SAM" id="MobiDB-lite"/>
    </source>
</evidence>
<name>A0A061ITY9_TRYRA</name>
<evidence type="ECO:0000313" key="3">
    <source>
        <dbReference type="Proteomes" id="UP000031737"/>
    </source>
</evidence>
<dbReference type="OrthoDB" id="265291at2759"/>
<feature type="compositionally biased region" description="Basic residues" evidence="1">
    <location>
        <begin position="105"/>
        <end position="114"/>
    </location>
</feature>
<accession>A0A061ITY9</accession>
<dbReference type="AlphaFoldDB" id="A0A061ITY9"/>
<comment type="caution">
    <text evidence="2">The sequence shown here is derived from an EMBL/GenBank/DDBJ whole genome shotgun (WGS) entry which is preliminary data.</text>
</comment>
<dbReference type="GO" id="GO:0008157">
    <property type="term" value="F:protein phosphatase 1 binding"/>
    <property type="evidence" value="ECO:0007669"/>
    <property type="project" value="TreeGrafter"/>
</dbReference>
<dbReference type="GO" id="GO:0005634">
    <property type="term" value="C:nucleus"/>
    <property type="evidence" value="ECO:0007669"/>
    <property type="project" value="TreeGrafter"/>
</dbReference>
<proteinExistence type="predicted"/>
<dbReference type="VEuPathDB" id="TriTrypDB:TRSC58_06283"/>
<dbReference type="Pfam" id="PF07491">
    <property type="entry name" value="PPI_Ypi1"/>
    <property type="match status" value="1"/>
</dbReference>
<dbReference type="InterPro" id="IPR011107">
    <property type="entry name" value="PPI_Ypi1"/>
</dbReference>
<keyword evidence="3" id="KW-1185">Reference proteome</keyword>
<dbReference type="GO" id="GO:0004865">
    <property type="term" value="F:protein serine/threonine phosphatase inhibitor activity"/>
    <property type="evidence" value="ECO:0007669"/>
    <property type="project" value="InterPro"/>
</dbReference>
<sequence length="127" mass="14458">MRPLSLTRQAEPPQTGERHTEEDFVPRRVAVLHLQPAPAESGERQMRRVSWVGGIREHTNQRVSKSCCVFHKKKLFGESSSDESTSESSSVSADDDHSTCGHSNDHHHHRKRPSCTKEHCYCGTRFH</sequence>
<dbReference type="Proteomes" id="UP000031737">
    <property type="component" value="Unassembled WGS sequence"/>
</dbReference>
<dbReference type="PANTHER" id="PTHR20835:SF0">
    <property type="entry name" value="E3 UBIQUITIN-PROTEIN LIGASE PPP1R11"/>
    <property type="match status" value="1"/>
</dbReference>
<dbReference type="PANTHER" id="PTHR20835">
    <property type="entry name" value="E3 UBIQUITIN-PROTEIN LIGASE PPP1R11-RELATED"/>
    <property type="match status" value="1"/>
</dbReference>
<dbReference type="EMBL" id="AUPL01006283">
    <property type="protein sequence ID" value="ESL06049.1"/>
    <property type="molecule type" value="Genomic_DNA"/>
</dbReference>
<evidence type="ECO:0008006" key="4">
    <source>
        <dbReference type="Google" id="ProtNLM"/>
    </source>
</evidence>
<evidence type="ECO:0000313" key="2">
    <source>
        <dbReference type="EMBL" id="ESL06049.1"/>
    </source>
</evidence>